<proteinExistence type="predicted"/>
<dbReference type="InterPro" id="IPR011712">
    <property type="entry name" value="Sig_transdc_His_kin_sub3_dim/P"/>
</dbReference>
<evidence type="ECO:0000256" key="5">
    <source>
        <dbReference type="ARBA" id="ARBA00022741"/>
    </source>
</evidence>
<comment type="catalytic activity">
    <reaction evidence="1">
        <text>ATP + protein L-histidine = ADP + protein N-phospho-L-histidine.</text>
        <dbReference type="EC" id="2.7.13.3"/>
    </reaction>
</comment>
<keyword evidence="9" id="KW-0812">Transmembrane</keyword>
<keyword evidence="9" id="KW-0472">Membrane</keyword>
<dbReference type="GO" id="GO:0005524">
    <property type="term" value="F:ATP binding"/>
    <property type="evidence" value="ECO:0007669"/>
    <property type="project" value="UniProtKB-KW"/>
</dbReference>
<reference evidence="11 12" key="1">
    <citation type="submission" date="2019-07" db="EMBL/GenBank/DDBJ databases">
        <title>Flavobacterium sp. nov., isolated from glacier ice.</title>
        <authorList>
            <person name="Liu Q."/>
            <person name="Xin Y.-H."/>
        </authorList>
    </citation>
    <scope>NUCLEOTIDE SEQUENCE [LARGE SCALE GENOMIC DNA]</scope>
    <source>
        <strain evidence="11 12">ZT4R6</strain>
    </source>
</reference>
<dbReference type="AlphaFoldDB" id="A0A552V9X2"/>
<dbReference type="InterPro" id="IPR050482">
    <property type="entry name" value="Sensor_HK_TwoCompSys"/>
</dbReference>
<evidence type="ECO:0000256" key="1">
    <source>
        <dbReference type="ARBA" id="ARBA00000085"/>
    </source>
</evidence>
<comment type="caution">
    <text evidence="11">The sequence shown here is derived from an EMBL/GenBank/DDBJ whole genome shotgun (WGS) entry which is preliminary data.</text>
</comment>
<dbReference type="Proteomes" id="UP000320643">
    <property type="component" value="Unassembled WGS sequence"/>
</dbReference>
<evidence type="ECO:0000259" key="10">
    <source>
        <dbReference type="Pfam" id="PF07730"/>
    </source>
</evidence>
<evidence type="ECO:0000313" key="12">
    <source>
        <dbReference type="Proteomes" id="UP000320643"/>
    </source>
</evidence>
<dbReference type="Gene3D" id="3.30.565.10">
    <property type="entry name" value="Histidine kinase-like ATPase, C-terminal domain"/>
    <property type="match status" value="1"/>
</dbReference>
<sequence length="255" mass="28870">MEKWLDPQTITIWIIIVIAIITLLAVSFVKLVRLNFKRMVATQLKDSRIQLEHQKKLLETGIIAQEQERTRIAADLHDSLIGKLTVLRLKNQTDYNYNDIDALLGESIAEARRISHDLSPPMLEFVSVEEILDGIVASWKKQMKINFLSNIAQGAAIPNNLKIQVTRITQELIINIHKHAQCSLVNVYLKITNKCLILIVNDNGKGFDMNIAKKGIGLKNIELRMLYLNGLHKIKTGSKGTTAIMILNHSKFEAE</sequence>
<name>A0A552V9X2_9FLAO</name>
<dbReference type="EC" id="2.7.13.3" evidence="2"/>
<dbReference type="OrthoDB" id="9778366at2"/>
<keyword evidence="9" id="KW-1133">Transmembrane helix</keyword>
<dbReference type="Gene3D" id="1.20.5.1930">
    <property type="match status" value="1"/>
</dbReference>
<feature type="transmembrane region" description="Helical" evidence="9">
    <location>
        <begin position="12"/>
        <end position="32"/>
    </location>
</feature>
<dbReference type="Pfam" id="PF07730">
    <property type="entry name" value="HisKA_3"/>
    <property type="match status" value="1"/>
</dbReference>
<dbReference type="RefSeq" id="WP_143371499.1">
    <property type="nucleotide sequence ID" value="NZ_VJVZ01000001.1"/>
</dbReference>
<dbReference type="GO" id="GO:0000155">
    <property type="term" value="F:phosphorelay sensor kinase activity"/>
    <property type="evidence" value="ECO:0007669"/>
    <property type="project" value="InterPro"/>
</dbReference>
<evidence type="ECO:0000313" key="11">
    <source>
        <dbReference type="EMBL" id="TRW27273.1"/>
    </source>
</evidence>
<evidence type="ECO:0000256" key="9">
    <source>
        <dbReference type="SAM" id="Phobius"/>
    </source>
</evidence>
<keyword evidence="5" id="KW-0547">Nucleotide-binding</keyword>
<evidence type="ECO:0000256" key="4">
    <source>
        <dbReference type="ARBA" id="ARBA00022679"/>
    </source>
</evidence>
<keyword evidence="8" id="KW-0902">Two-component regulatory system</keyword>
<organism evidence="11 12">
    <name type="scientific">Flavobacterium zepuense</name>
    <dbReference type="NCBI Taxonomy" id="2593302"/>
    <lineage>
        <taxon>Bacteria</taxon>
        <taxon>Pseudomonadati</taxon>
        <taxon>Bacteroidota</taxon>
        <taxon>Flavobacteriia</taxon>
        <taxon>Flavobacteriales</taxon>
        <taxon>Flavobacteriaceae</taxon>
        <taxon>Flavobacterium</taxon>
    </lineage>
</organism>
<keyword evidence="12" id="KW-1185">Reference proteome</keyword>
<evidence type="ECO:0000256" key="3">
    <source>
        <dbReference type="ARBA" id="ARBA00022553"/>
    </source>
</evidence>
<keyword evidence="7" id="KW-0067">ATP-binding</keyword>
<keyword evidence="4" id="KW-0808">Transferase</keyword>
<keyword evidence="3" id="KW-0597">Phosphoprotein</keyword>
<dbReference type="InterPro" id="IPR036890">
    <property type="entry name" value="HATPase_C_sf"/>
</dbReference>
<evidence type="ECO:0000256" key="7">
    <source>
        <dbReference type="ARBA" id="ARBA00022840"/>
    </source>
</evidence>
<dbReference type="GO" id="GO:0046983">
    <property type="term" value="F:protein dimerization activity"/>
    <property type="evidence" value="ECO:0007669"/>
    <property type="project" value="InterPro"/>
</dbReference>
<dbReference type="GO" id="GO:0016020">
    <property type="term" value="C:membrane"/>
    <property type="evidence" value="ECO:0007669"/>
    <property type="project" value="InterPro"/>
</dbReference>
<dbReference type="EMBL" id="VJVZ01000001">
    <property type="protein sequence ID" value="TRW27273.1"/>
    <property type="molecule type" value="Genomic_DNA"/>
</dbReference>
<dbReference type="SUPFAM" id="SSF55874">
    <property type="entry name" value="ATPase domain of HSP90 chaperone/DNA topoisomerase II/histidine kinase"/>
    <property type="match status" value="1"/>
</dbReference>
<evidence type="ECO:0000256" key="8">
    <source>
        <dbReference type="ARBA" id="ARBA00023012"/>
    </source>
</evidence>
<dbReference type="PANTHER" id="PTHR24421:SF10">
    <property type="entry name" value="NITRATE_NITRITE SENSOR PROTEIN NARQ"/>
    <property type="match status" value="1"/>
</dbReference>
<accession>A0A552V9X2</accession>
<protein>
    <recommendedName>
        <fullName evidence="2">histidine kinase</fullName>
        <ecNumber evidence="2">2.7.13.3</ecNumber>
    </recommendedName>
</protein>
<gene>
    <name evidence="11" type="ORF">FMM05_01140</name>
</gene>
<keyword evidence="6" id="KW-0418">Kinase</keyword>
<dbReference type="PANTHER" id="PTHR24421">
    <property type="entry name" value="NITRATE/NITRITE SENSOR PROTEIN NARX-RELATED"/>
    <property type="match status" value="1"/>
</dbReference>
<evidence type="ECO:0000256" key="2">
    <source>
        <dbReference type="ARBA" id="ARBA00012438"/>
    </source>
</evidence>
<feature type="domain" description="Signal transduction histidine kinase subgroup 3 dimerisation and phosphoacceptor" evidence="10">
    <location>
        <begin position="68"/>
        <end position="118"/>
    </location>
</feature>
<evidence type="ECO:0000256" key="6">
    <source>
        <dbReference type="ARBA" id="ARBA00022777"/>
    </source>
</evidence>